<protein>
    <submittedName>
        <fullName evidence="1">Uncharacterized protein</fullName>
    </submittedName>
</protein>
<proteinExistence type="predicted"/>
<reference evidence="1" key="1">
    <citation type="submission" date="2023-01" db="EMBL/GenBank/DDBJ databases">
        <title>The chitinases involved in constricting ring structure development in the nematode-trapping fungus Drechslerella dactyloides.</title>
        <authorList>
            <person name="Wang R."/>
            <person name="Zhang L."/>
            <person name="Tang P."/>
            <person name="Li S."/>
            <person name="Liang L."/>
        </authorList>
    </citation>
    <scope>NUCLEOTIDE SEQUENCE</scope>
    <source>
        <strain evidence="1">YMF1.00031</strain>
    </source>
</reference>
<evidence type="ECO:0000313" key="1">
    <source>
        <dbReference type="EMBL" id="KAJ6258725.1"/>
    </source>
</evidence>
<sequence>MPAPAWGFTLADTSLRLAGQIPQFAFAEVLNKCARVIPKPGHLLAILPKGFHLWGDYGPSSATQMPTSHHSPFADGACNDESDWLMGCGMHWN</sequence>
<gene>
    <name evidence="1" type="ORF">Dda_6776</name>
</gene>
<keyword evidence="2" id="KW-1185">Reference proteome</keyword>
<name>A0AAD6IU67_DREDA</name>
<dbReference type="Proteomes" id="UP001221413">
    <property type="component" value="Unassembled WGS sequence"/>
</dbReference>
<organism evidence="1 2">
    <name type="scientific">Drechslerella dactyloides</name>
    <name type="common">Nematode-trapping fungus</name>
    <name type="synonym">Arthrobotrys dactyloides</name>
    <dbReference type="NCBI Taxonomy" id="74499"/>
    <lineage>
        <taxon>Eukaryota</taxon>
        <taxon>Fungi</taxon>
        <taxon>Dikarya</taxon>
        <taxon>Ascomycota</taxon>
        <taxon>Pezizomycotina</taxon>
        <taxon>Orbiliomycetes</taxon>
        <taxon>Orbiliales</taxon>
        <taxon>Orbiliaceae</taxon>
        <taxon>Drechslerella</taxon>
    </lineage>
</organism>
<dbReference type="EMBL" id="JAQGDS010000008">
    <property type="protein sequence ID" value="KAJ6258725.1"/>
    <property type="molecule type" value="Genomic_DNA"/>
</dbReference>
<comment type="caution">
    <text evidence="1">The sequence shown here is derived from an EMBL/GenBank/DDBJ whole genome shotgun (WGS) entry which is preliminary data.</text>
</comment>
<evidence type="ECO:0000313" key="2">
    <source>
        <dbReference type="Proteomes" id="UP001221413"/>
    </source>
</evidence>
<accession>A0AAD6IU67</accession>
<dbReference type="AlphaFoldDB" id="A0AAD6IU67"/>